<evidence type="ECO:0000256" key="10">
    <source>
        <dbReference type="PIRSR" id="PIRSR610300-50"/>
    </source>
</evidence>
<feature type="binding site" evidence="11">
    <location>
        <position position="257"/>
    </location>
    <ligand>
        <name>Fe cation</name>
        <dbReference type="ChEBI" id="CHEBI:24875"/>
        <note>catalytic</note>
    </ligand>
</feature>
<reference evidence="13 14" key="1">
    <citation type="journal article" date="2020" name="Microbiol. Resour. Announc.">
        <title>Draft Genome Sequence of a Cladosporium Species Isolated from the Mesophotic Ascidian Didemnum maculosum.</title>
        <authorList>
            <person name="Gioti A."/>
            <person name="Siaperas R."/>
            <person name="Nikolaivits E."/>
            <person name="Le Goff G."/>
            <person name="Ouazzani J."/>
            <person name="Kotoulas G."/>
            <person name="Topakas E."/>
        </authorList>
    </citation>
    <scope>NUCLEOTIDE SEQUENCE [LARGE SCALE GENOMIC DNA]</scope>
    <source>
        <strain evidence="13 14">TM138-S3</strain>
    </source>
</reference>
<evidence type="ECO:0000313" key="13">
    <source>
        <dbReference type="EMBL" id="KAL1589523.1"/>
    </source>
</evidence>
<dbReference type="CDD" id="cd10548">
    <property type="entry name" value="cupin_CDO"/>
    <property type="match status" value="1"/>
</dbReference>
<comment type="catalytic activity">
    <reaction evidence="1 12">
        <text>L-cysteine + O2 = 3-sulfino-L-alanine + H(+)</text>
        <dbReference type="Rhea" id="RHEA:20441"/>
        <dbReference type="ChEBI" id="CHEBI:15378"/>
        <dbReference type="ChEBI" id="CHEBI:15379"/>
        <dbReference type="ChEBI" id="CHEBI:35235"/>
        <dbReference type="ChEBI" id="CHEBI:61085"/>
        <dbReference type="EC" id="1.13.11.20"/>
    </reaction>
</comment>
<dbReference type="GO" id="GO:0017172">
    <property type="term" value="F:cysteine dioxygenase activity"/>
    <property type="evidence" value="ECO:0007669"/>
    <property type="project" value="UniProtKB-UniRule"/>
</dbReference>
<evidence type="ECO:0000256" key="7">
    <source>
        <dbReference type="ARBA" id="ARBA00023002"/>
    </source>
</evidence>
<evidence type="ECO:0000256" key="12">
    <source>
        <dbReference type="RuleBase" id="RU366010"/>
    </source>
</evidence>
<dbReference type="AlphaFoldDB" id="A0AB34KWS6"/>
<gene>
    <name evidence="13" type="ORF">WHR41_01666</name>
</gene>
<evidence type="ECO:0000256" key="4">
    <source>
        <dbReference type="ARBA" id="ARBA00022723"/>
    </source>
</evidence>
<protein>
    <recommendedName>
        <fullName evidence="9 12">Cysteine dioxygenase</fullName>
        <ecNumber evidence="3 12">1.13.11.20</ecNumber>
    </recommendedName>
</protein>
<evidence type="ECO:0000256" key="1">
    <source>
        <dbReference type="ARBA" id="ARBA00000629"/>
    </source>
</evidence>
<sequence>MLPRLALRGKCHLAPLPRSTLSDRFIGRRHHLTVSTCCPTPYYFSLLRHSSHLATCQHSLHSQIPIQSMMQATKPRDSTRPSPEPAGSFDGLVASINKILGPSNGIDSAGVNVEDIQNAMRAYSSRETDWANYALADSSRAYTRNLVDNCNGKSNLLILVWNPGKGSPIHDHANAHCVMKVLKGTLRETLYGWPCQRADNPVACARGSQPSDPDCPSAEHTCSAGPGPLEPAALQIQRDTAYGLDQVTYMSDKLGLHRIMNPSDSEVAVSLHLYTPPNAAKHGCHIFDPSTGKKSHVSQCGWYSEFGVKV</sequence>
<feature type="binding site" evidence="11">
    <location>
        <position position="172"/>
    </location>
    <ligand>
        <name>Fe cation</name>
        <dbReference type="ChEBI" id="CHEBI:24875"/>
        <note>catalytic</note>
    </ligand>
</feature>
<dbReference type="GO" id="GO:0019448">
    <property type="term" value="P:L-cysteine catabolic process"/>
    <property type="evidence" value="ECO:0007669"/>
    <property type="project" value="TreeGrafter"/>
</dbReference>
<keyword evidence="14" id="KW-1185">Reference proteome</keyword>
<evidence type="ECO:0000256" key="11">
    <source>
        <dbReference type="PIRSR" id="PIRSR610300-51"/>
    </source>
</evidence>
<feature type="cross-link" description="3'-(S-cysteinyl)-tyrosine (Cys-Tyr)" evidence="10">
    <location>
        <begin position="177"/>
        <end position="274"/>
    </location>
</feature>
<keyword evidence="6 12" id="KW-0223">Dioxygenase</keyword>
<keyword evidence="8 11" id="KW-0408">Iron</keyword>
<evidence type="ECO:0000313" key="14">
    <source>
        <dbReference type="Proteomes" id="UP000803884"/>
    </source>
</evidence>
<evidence type="ECO:0000256" key="9">
    <source>
        <dbReference type="ARBA" id="ARBA00070673"/>
    </source>
</evidence>
<dbReference type="PANTHER" id="PTHR12918:SF1">
    <property type="entry name" value="CYSTEINE DIOXYGENASE TYPE 1"/>
    <property type="match status" value="1"/>
</dbReference>
<evidence type="ECO:0000256" key="2">
    <source>
        <dbReference type="ARBA" id="ARBA00006622"/>
    </source>
</evidence>
<dbReference type="GeneID" id="96003110"/>
<dbReference type="SUPFAM" id="SSF51182">
    <property type="entry name" value="RmlC-like cupins"/>
    <property type="match status" value="1"/>
</dbReference>
<dbReference type="EC" id="1.13.11.20" evidence="3 12"/>
<dbReference type="FunFam" id="2.60.120.10:FF:000189">
    <property type="entry name" value="Cysteine dioxygenase"/>
    <property type="match status" value="1"/>
</dbReference>
<dbReference type="Proteomes" id="UP000803884">
    <property type="component" value="Unassembled WGS sequence"/>
</dbReference>
<evidence type="ECO:0000256" key="8">
    <source>
        <dbReference type="ARBA" id="ARBA00023004"/>
    </source>
</evidence>
<comment type="similarity">
    <text evidence="2 12">Belongs to the cysteine dioxygenase family.</text>
</comment>
<evidence type="ECO:0000256" key="3">
    <source>
        <dbReference type="ARBA" id="ARBA00013133"/>
    </source>
</evidence>
<name>A0AB34KWS6_9PEZI</name>
<accession>A0AB34KWS6</accession>
<keyword evidence="4 11" id="KW-0479">Metal-binding</keyword>
<dbReference type="EMBL" id="JAAQHG020000004">
    <property type="protein sequence ID" value="KAL1589523.1"/>
    <property type="molecule type" value="Genomic_DNA"/>
</dbReference>
<keyword evidence="7 12" id="KW-0560">Oxidoreductase</keyword>
<keyword evidence="5 10" id="KW-0883">Thioether bond</keyword>
<feature type="binding site" evidence="11">
    <location>
        <position position="170"/>
    </location>
    <ligand>
        <name>Fe cation</name>
        <dbReference type="ChEBI" id="CHEBI:24875"/>
        <note>catalytic</note>
    </ligand>
</feature>
<dbReference type="Gene3D" id="2.60.120.10">
    <property type="entry name" value="Jelly Rolls"/>
    <property type="match status" value="1"/>
</dbReference>
<dbReference type="InterPro" id="IPR011051">
    <property type="entry name" value="RmlC_Cupin_sf"/>
</dbReference>
<comment type="caution">
    <text evidence="13">The sequence shown here is derived from an EMBL/GenBank/DDBJ whole genome shotgun (WGS) entry which is preliminary data.</text>
</comment>
<dbReference type="InterPro" id="IPR014710">
    <property type="entry name" value="RmlC-like_jellyroll"/>
</dbReference>
<dbReference type="Pfam" id="PF05995">
    <property type="entry name" value="CDO_I"/>
    <property type="match status" value="2"/>
</dbReference>
<evidence type="ECO:0000256" key="6">
    <source>
        <dbReference type="ARBA" id="ARBA00022964"/>
    </source>
</evidence>
<comment type="cofactor">
    <cofactor evidence="12">
        <name>Fe cation</name>
        <dbReference type="ChEBI" id="CHEBI:24875"/>
    </cofactor>
    <text evidence="12">Binds 1 Fe cation per subunit.</text>
</comment>
<dbReference type="InterPro" id="IPR010300">
    <property type="entry name" value="CDO_1"/>
</dbReference>
<evidence type="ECO:0000256" key="5">
    <source>
        <dbReference type="ARBA" id="ARBA00022784"/>
    </source>
</evidence>
<organism evidence="13 14">
    <name type="scientific">Cladosporium halotolerans</name>
    <dbReference type="NCBI Taxonomy" id="1052096"/>
    <lineage>
        <taxon>Eukaryota</taxon>
        <taxon>Fungi</taxon>
        <taxon>Dikarya</taxon>
        <taxon>Ascomycota</taxon>
        <taxon>Pezizomycotina</taxon>
        <taxon>Dothideomycetes</taxon>
        <taxon>Dothideomycetidae</taxon>
        <taxon>Cladosporiales</taxon>
        <taxon>Cladosporiaceae</taxon>
        <taxon>Cladosporium</taxon>
    </lineage>
</organism>
<dbReference type="GO" id="GO:0008198">
    <property type="term" value="F:ferrous iron binding"/>
    <property type="evidence" value="ECO:0007669"/>
    <property type="project" value="TreeGrafter"/>
</dbReference>
<dbReference type="RefSeq" id="XP_069232628.1">
    <property type="nucleotide sequence ID" value="XM_069370272.1"/>
</dbReference>
<dbReference type="PANTHER" id="PTHR12918">
    <property type="entry name" value="CYSTEINE DIOXYGENASE"/>
    <property type="match status" value="1"/>
</dbReference>
<proteinExistence type="inferred from homology"/>